<gene>
    <name evidence="1" type="ORF">UY19_C0006G0021</name>
</gene>
<proteinExistence type="predicted"/>
<dbReference type="Proteomes" id="UP000033882">
    <property type="component" value="Unassembled WGS sequence"/>
</dbReference>
<organism evidence="1 2">
    <name type="scientific">Candidatus Wolfebacteria bacterium GW2011_GWA2_47_9b</name>
    <dbReference type="NCBI Taxonomy" id="1619005"/>
    <lineage>
        <taxon>Bacteria</taxon>
        <taxon>Candidatus Wolfeibacteriota</taxon>
    </lineage>
</organism>
<evidence type="ECO:0000313" key="1">
    <source>
        <dbReference type="EMBL" id="KKU90083.1"/>
    </source>
</evidence>
<name>A0A0G1WIE9_9BACT</name>
<protein>
    <submittedName>
        <fullName evidence="1">Uncharacterized protein</fullName>
    </submittedName>
</protein>
<accession>A0A0G1WIE9</accession>
<reference evidence="1 2" key="1">
    <citation type="journal article" date="2015" name="Nature">
        <title>rRNA introns, odd ribosomes, and small enigmatic genomes across a large radiation of phyla.</title>
        <authorList>
            <person name="Brown C.T."/>
            <person name="Hug L.A."/>
            <person name="Thomas B.C."/>
            <person name="Sharon I."/>
            <person name="Castelle C.J."/>
            <person name="Singh A."/>
            <person name="Wilkins M.J."/>
            <person name="Williams K.H."/>
            <person name="Banfield J.F."/>
        </authorList>
    </citation>
    <scope>NUCLEOTIDE SEQUENCE [LARGE SCALE GENOMIC DNA]</scope>
</reference>
<comment type="caution">
    <text evidence="1">The sequence shown here is derived from an EMBL/GenBank/DDBJ whole genome shotgun (WGS) entry which is preliminary data.</text>
</comment>
<dbReference type="AlphaFoldDB" id="A0A0G1WIE9"/>
<sequence>MTDLINQIFDIAKGIARVVETSLIGPLTMIFKSLGLLFVKVFELGLMAVKWLMAQL</sequence>
<evidence type="ECO:0000313" key="2">
    <source>
        <dbReference type="Proteomes" id="UP000033882"/>
    </source>
</evidence>
<dbReference type="EMBL" id="LCPB01000006">
    <property type="protein sequence ID" value="KKU90083.1"/>
    <property type="molecule type" value="Genomic_DNA"/>
</dbReference>